<organism evidence="4 5">
    <name type="scientific">Strongylus vulgaris</name>
    <name type="common">Blood worm</name>
    <dbReference type="NCBI Taxonomy" id="40348"/>
    <lineage>
        <taxon>Eukaryota</taxon>
        <taxon>Metazoa</taxon>
        <taxon>Ecdysozoa</taxon>
        <taxon>Nematoda</taxon>
        <taxon>Chromadorea</taxon>
        <taxon>Rhabditida</taxon>
        <taxon>Rhabditina</taxon>
        <taxon>Rhabditomorpha</taxon>
        <taxon>Strongyloidea</taxon>
        <taxon>Strongylidae</taxon>
        <taxon>Strongylus</taxon>
    </lineage>
</organism>
<dbReference type="InterPro" id="IPR012677">
    <property type="entry name" value="Nucleotide-bd_a/b_plait_sf"/>
</dbReference>
<feature type="domain" description="RRM" evidence="3">
    <location>
        <begin position="18"/>
        <end position="96"/>
    </location>
</feature>
<evidence type="ECO:0000313" key="5">
    <source>
        <dbReference type="Proteomes" id="UP000270094"/>
    </source>
</evidence>
<dbReference type="SUPFAM" id="SSF54928">
    <property type="entry name" value="RNA-binding domain, RBD"/>
    <property type="match status" value="1"/>
</dbReference>
<dbReference type="Proteomes" id="UP000270094">
    <property type="component" value="Unassembled WGS sequence"/>
</dbReference>
<protein>
    <recommendedName>
        <fullName evidence="3">RRM domain-containing protein</fullName>
    </recommendedName>
</protein>
<dbReference type="Pfam" id="PF00076">
    <property type="entry name" value="RRM_1"/>
    <property type="match status" value="1"/>
</dbReference>
<proteinExistence type="predicted"/>
<dbReference type="AlphaFoldDB" id="A0A3P7LGP9"/>
<reference evidence="4 5" key="1">
    <citation type="submission" date="2018-11" db="EMBL/GenBank/DDBJ databases">
        <authorList>
            <consortium name="Pathogen Informatics"/>
        </authorList>
    </citation>
    <scope>NUCLEOTIDE SEQUENCE [LARGE SCALE GENOMIC DNA]</scope>
</reference>
<dbReference type="PROSITE" id="PS50102">
    <property type="entry name" value="RRM"/>
    <property type="match status" value="1"/>
</dbReference>
<evidence type="ECO:0000259" key="3">
    <source>
        <dbReference type="PROSITE" id="PS50102"/>
    </source>
</evidence>
<dbReference type="Gene3D" id="3.30.70.330">
    <property type="match status" value="1"/>
</dbReference>
<keyword evidence="5" id="KW-1185">Reference proteome</keyword>
<gene>
    <name evidence="4" type="ORF">SVUK_LOCUS13470</name>
</gene>
<evidence type="ECO:0000256" key="1">
    <source>
        <dbReference type="ARBA" id="ARBA00022884"/>
    </source>
</evidence>
<keyword evidence="1 2" id="KW-0694">RNA-binding</keyword>
<dbReference type="InterPro" id="IPR000504">
    <property type="entry name" value="RRM_dom"/>
</dbReference>
<sequence>MEANRSQPSRKLEQLPPSYFSRYGQVRSVNMFFVSIYAFTHLDAETGLHRGFASVTFEHPESATRAMQQRPHVIDGDRVDLEPFIPMLSKKKDIIL</sequence>
<dbReference type="PANTHER" id="PTHR11176:SF61">
    <property type="entry name" value="SRA STEM-LOOP INTERACTING RNA BINDING PROTEIN"/>
    <property type="match status" value="1"/>
</dbReference>
<dbReference type="PANTHER" id="PTHR11176">
    <property type="entry name" value="BOULE-RELATED"/>
    <property type="match status" value="1"/>
</dbReference>
<dbReference type="GO" id="GO:0003723">
    <property type="term" value="F:RNA binding"/>
    <property type="evidence" value="ECO:0007669"/>
    <property type="project" value="UniProtKB-UniRule"/>
</dbReference>
<accession>A0A3P7LGP9</accession>
<dbReference type="OrthoDB" id="5850064at2759"/>
<dbReference type="EMBL" id="UYYB01102087">
    <property type="protein sequence ID" value="VDM78472.1"/>
    <property type="molecule type" value="Genomic_DNA"/>
</dbReference>
<name>A0A3P7LGP9_STRVU</name>
<dbReference type="InterPro" id="IPR035979">
    <property type="entry name" value="RBD_domain_sf"/>
</dbReference>
<evidence type="ECO:0000256" key="2">
    <source>
        <dbReference type="PROSITE-ProRule" id="PRU00176"/>
    </source>
</evidence>
<evidence type="ECO:0000313" key="4">
    <source>
        <dbReference type="EMBL" id="VDM78472.1"/>
    </source>
</evidence>